<feature type="region of interest" description="Disordered" evidence="1">
    <location>
        <begin position="23"/>
        <end position="77"/>
    </location>
</feature>
<accession>K5VHJ1</accession>
<gene>
    <name evidence="2" type="ORF">PHACADRAFT_264147</name>
</gene>
<evidence type="ECO:0000313" key="2">
    <source>
        <dbReference type="EMBL" id="EKM50713.1"/>
    </source>
</evidence>
<organism evidence="2 3">
    <name type="scientific">Phanerochaete carnosa (strain HHB-10118-sp)</name>
    <name type="common">White-rot fungus</name>
    <name type="synonym">Peniophora carnosa</name>
    <dbReference type="NCBI Taxonomy" id="650164"/>
    <lineage>
        <taxon>Eukaryota</taxon>
        <taxon>Fungi</taxon>
        <taxon>Dikarya</taxon>
        <taxon>Basidiomycota</taxon>
        <taxon>Agaricomycotina</taxon>
        <taxon>Agaricomycetes</taxon>
        <taxon>Polyporales</taxon>
        <taxon>Phanerochaetaceae</taxon>
        <taxon>Phanerochaete</taxon>
    </lineage>
</organism>
<dbReference type="Proteomes" id="UP000008370">
    <property type="component" value="Unassembled WGS sequence"/>
</dbReference>
<dbReference type="EMBL" id="JH930478">
    <property type="protein sequence ID" value="EKM50713.1"/>
    <property type="molecule type" value="Genomic_DNA"/>
</dbReference>
<feature type="compositionally biased region" description="Basic residues" evidence="1">
    <location>
        <begin position="53"/>
        <end position="64"/>
    </location>
</feature>
<keyword evidence="3" id="KW-1185">Reference proteome</keyword>
<dbReference type="AlphaFoldDB" id="K5VHJ1"/>
<dbReference type="RefSeq" id="XP_007400976.1">
    <property type="nucleotide sequence ID" value="XM_007400914.1"/>
</dbReference>
<evidence type="ECO:0000313" key="3">
    <source>
        <dbReference type="Proteomes" id="UP000008370"/>
    </source>
</evidence>
<dbReference type="GeneID" id="18918755"/>
<evidence type="ECO:0000256" key="1">
    <source>
        <dbReference type="SAM" id="MobiDB-lite"/>
    </source>
</evidence>
<dbReference type="InParanoid" id="K5VHJ1"/>
<sequence>MDQVHTQPRRRVPAVTAASTAFNNLSALSTRSPPRPSPLREGHLALRTPMSRPTRRTRGPRPRRVTTLTMASPAPMG</sequence>
<protein>
    <submittedName>
        <fullName evidence="2">Uncharacterized protein</fullName>
    </submittedName>
</protein>
<reference evidence="2 3" key="1">
    <citation type="journal article" date="2012" name="BMC Genomics">
        <title>Comparative genomics of the white-rot fungi, Phanerochaete carnosa and P. chrysosporium, to elucidate the genetic basis of the distinct wood types they colonize.</title>
        <authorList>
            <person name="Suzuki H."/>
            <person name="MacDonald J."/>
            <person name="Syed K."/>
            <person name="Salamov A."/>
            <person name="Hori C."/>
            <person name="Aerts A."/>
            <person name="Henrissat B."/>
            <person name="Wiebenga A."/>
            <person name="vanKuyk P.A."/>
            <person name="Barry K."/>
            <person name="Lindquist E."/>
            <person name="LaButti K."/>
            <person name="Lapidus A."/>
            <person name="Lucas S."/>
            <person name="Coutinho P."/>
            <person name="Gong Y."/>
            <person name="Samejima M."/>
            <person name="Mahadevan R."/>
            <person name="Abou-Zaid M."/>
            <person name="de Vries R.P."/>
            <person name="Igarashi K."/>
            <person name="Yadav J.S."/>
            <person name="Grigoriev I.V."/>
            <person name="Master E.R."/>
        </authorList>
    </citation>
    <scope>NUCLEOTIDE SEQUENCE [LARGE SCALE GENOMIC DNA]</scope>
    <source>
        <strain evidence="2 3">HHB-10118-sp</strain>
    </source>
</reference>
<proteinExistence type="predicted"/>
<dbReference type="HOGENOM" id="CLU_2638855_0_0_1"/>
<dbReference type="KEGG" id="pco:PHACADRAFT_264147"/>
<name>K5VHJ1_PHACS</name>